<evidence type="ECO:0000313" key="6">
    <source>
        <dbReference type="Proteomes" id="UP000085678"/>
    </source>
</evidence>
<feature type="signal peptide" evidence="4">
    <location>
        <begin position="1"/>
        <end position="23"/>
    </location>
</feature>
<accession>A0A1S3K6J0</accession>
<organism evidence="6 7">
    <name type="scientific">Lingula anatina</name>
    <name type="common">Brachiopod</name>
    <name type="synonym">Lingula unguis</name>
    <dbReference type="NCBI Taxonomy" id="7574"/>
    <lineage>
        <taxon>Eukaryota</taxon>
        <taxon>Metazoa</taxon>
        <taxon>Spiralia</taxon>
        <taxon>Lophotrochozoa</taxon>
        <taxon>Brachiopoda</taxon>
        <taxon>Linguliformea</taxon>
        <taxon>Lingulata</taxon>
        <taxon>Lingulida</taxon>
        <taxon>Linguloidea</taxon>
        <taxon>Lingulidae</taxon>
        <taxon>Lingula</taxon>
    </lineage>
</organism>
<reference evidence="7" key="1">
    <citation type="submission" date="2025-08" db="UniProtKB">
        <authorList>
            <consortium name="RefSeq"/>
        </authorList>
    </citation>
    <scope>IDENTIFICATION</scope>
    <source>
        <tissue evidence="7">Gonads</tissue>
    </source>
</reference>
<dbReference type="Proteomes" id="UP000085678">
    <property type="component" value="Unplaced"/>
</dbReference>
<protein>
    <recommendedName>
        <fullName evidence="4">Carboxylic ester hydrolase</fullName>
        <ecNumber evidence="4">3.1.1.-</ecNumber>
    </recommendedName>
</protein>
<dbReference type="ESTHER" id="linun-a0a1s3k6j0">
    <property type="family name" value="Carb_B_Brachiopoda"/>
</dbReference>
<feature type="chain" id="PRO_5015023359" description="Carboxylic ester hydrolase" evidence="4">
    <location>
        <begin position="24"/>
        <end position="565"/>
    </location>
</feature>
<dbReference type="GO" id="GO:0016787">
    <property type="term" value="F:hydrolase activity"/>
    <property type="evidence" value="ECO:0007669"/>
    <property type="project" value="UniProtKB-KW"/>
</dbReference>
<sequence length="565" mass="62258">MESWTVIGICASLAVVILEGVKSQTIVYIDNGALQGATETVHGNRVDVFLGIPFAKPPVGDLRFRLPEPAENWEGVKDATAFGPDCMQNLPNPYGFPDVETISEDCLTLNVFVPGSTNSTNNMAVMVWIYGGGYITGGASTYSFKEFAVTGDVIVVSVNYRLNVFGFLSIGDDSIPGNIGLWDQIEALKWTKNNIQYFGGDPERVSLFGESAGGSCVTLLALTHVSSGLFHRLISQSGTANAFWAMSENGPELAVRAGNIVGCPTANTTALVDCLRTIDAETLMNASVKATIGVSGSVYTPAVDGVLLTKPISEMLSDPIVLQQLRSFDFVAGFLNGDGGFFVRNMFTDGIDPLFFRDTLIPGMTKLVFENNPDVVSAVTKFYYDKNATKIETARNYVDFGTDISFTQPVFEIMTPHISEEEGSTYLYYFMRKPQNGNIASGLPPWFQRASHGDDLHFMIGSHEPFVSGATSTDDEKYLSKMMIRYWSNFAKTGNPNMPEPVPAIWEEYTVNKEHYLEFGDVIVGERCVIPERVKFWMKTIQKSLLVPIKFEYSGLKHWEVSFRT</sequence>
<dbReference type="PANTHER" id="PTHR43903">
    <property type="entry name" value="NEUROLIGIN"/>
    <property type="match status" value="1"/>
</dbReference>
<gene>
    <name evidence="7" type="primary">LOC106179254</name>
</gene>
<dbReference type="InterPro" id="IPR002018">
    <property type="entry name" value="CarbesteraseB"/>
</dbReference>
<dbReference type="KEGG" id="lak:106179254"/>
<dbReference type="InterPro" id="IPR029058">
    <property type="entry name" value="AB_hydrolase_fold"/>
</dbReference>
<dbReference type="EC" id="3.1.1.-" evidence="4"/>
<dbReference type="InterPro" id="IPR019826">
    <property type="entry name" value="Carboxylesterase_B_AS"/>
</dbReference>
<dbReference type="InParanoid" id="A0A1S3K6J0"/>
<dbReference type="GeneID" id="106179254"/>
<dbReference type="PROSITE" id="PS00941">
    <property type="entry name" value="CARBOXYLESTERASE_B_2"/>
    <property type="match status" value="1"/>
</dbReference>
<dbReference type="RefSeq" id="XP_013418250.2">
    <property type="nucleotide sequence ID" value="XM_013562796.2"/>
</dbReference>
<dbReference type="InterPro" id="IPR051093">
    <property type="entry name" value="Neuroligin/BSAL"/>
</dbReference>
<dbReference type="FunCoup" id="A0A1S3K6J0">
    <property type="interactions" value="64"/>
</dbReference>
<name>A0A1S3K6J0_LINAN</name>
<feature type="domain" description="Carboxylesterase type B" evidence="5">
    <location>
        <begin position="24"/>
        <end position="521"/>
    </location>
</feature>
<keyword evidence="3 4" id="KW-0378">Hydrolase</keyword>
<evidence type="ECO:0000313" key="7">
    <source>
        <dbReference type="RefSeq" id="XP_013418250.2"/>
    </source>
</evidence>
<dbReference type="Gene3D" id="3.40.50.1820">
    <property type="entry name" value="alpha/beta hydrolase"/>
    <property type="match status" value="1"/>
</dbReference>
<dbReference type="AlphaFoldDB" id="A0A1S3K6J0"/>
<evidence type="ECO:0000256" key="1">
    <source>
        <dbReference type="ARBA" id="ARBA00005964"/>
    </source>
</evidence>
<dbReference type="InterPro" id="IPR019819">
    <property type="entry name" value="Carboxylesterase_B_CS"/>
</dbReference>
<dbReference type="OrthoDB" id="408631at2759"/>
<dbReference type="SUPFAM" id="SSF53474">
    <property type="entry name" value="alpha/beta-Hydrolases"/>
    <property type="match status" value="1"/>
</dbReference>
<evidence type="ECO:0000256" key="2">
    <source>
        <dbReference type="ARBA" id="ARBA00022729"/>
    </source>
</evidence>
<evidence type="ECO:0000256" key="4">
    <source>
        <dbReference type="RuleBase" id="RU361235"/>
    </source>
</evidence>
<dbReference type="Pfam" id="PF00135">
    <property type="entry name" value="COesterase"/>
    <property type="match status" value="1"/>
</dbReference>
<dbReference type="PROSITE" id="PS00122">
    <property type="entry name" value="CARBOXYLESTERASE_B_1"/>
    <property type="match status" value="1"/>
</dbReference>
<evidence type="ECO:0000259" key="5">
    <source>
        <dbReference type="Pfam" id="PF00135"/>
    </source>
</evidence>
<evidence type="ECO:0000256" key="3">
    <source>
        <dbReference type="ARBA" id="ARBA00022801"/>
    </source>
</evidence>
<keyword evidence="2 4" id="KW-0732">Signal</keyword>
<keyword evidence="6" id="KW-1185">Reference proteome</keyword>
<proteinExistence type="inferred from homology"/>
<comment type="similarity">
    <text evidence="1 4">Belongs to the type-B carboxylesterase/lipase family.</text>
</comment>